<evidence type="ECO:0000313" key="1">
    <source>
        <dbReference type="EMBL" id="MBI2097266.1"/>
    </source>
</evidence>
<comment type="caution">
    <text evidence="1">The sequence shown here is derived from an EMBL/GenBank/DDBJ whole genome shotgun (WGS) entry which is preliminary data.</text>
</comment>
<reference evidence="1" key="1">
    <citation type="submission" date="2020-07" db="EMBL/GenBank/DDBJ databases">
        <title>Huge and variable diversity of episymbiotic CPR bacteria and DPANN archaea in groundwater ecosystems.</title>
        <authorList>
            <person name="He C.Y."/>
            <person name="Keren R."/>
            <person name="Whittaker M."/>
            <person name="Farag I.F."/>
            <person name="Doudna J."/>
            <person name="Cate J.H.D."/>
            <person name="Banfield J.F."/>
        </authorList>
    </citation>
    <scope>NUCLEOTIDE SEQUENCE</scope>
    <source>
        <strain evidence="1">NC_groundwater_193_Ag_S-0.1um_51_7</strain>
    </source>
</reference>
<accession>A0A931SC94</accession>
<dbReference type="Proteomes" id="UP000724148">
    <property type="component" value="Unassembled WGS sequence"/>
</dbReference>
<proteinExistence type="predicted"/>
<evidence type="ECO:0000313" key="2">
    <source>
        <dbReference type="Proteomes" id="UP000724148"/>
    </source>
</evidence>
<dbReference type="EMBL" id="JACOZA010000096">
    <property type="protein sequence ID" value="MBI2097266.1"/>
    <property type="molecule type" value="Genomic_DNA"/>
</dbReference>
<gene>
    <name evidence="1" type="ORF">HYT40_03955</name>
</gene>
<organism evidence="1 2">
    <name type="scientific">Candidatus Sungiibacteriota bacterium</name>
    <dbReference type="NCBI Taxonomy" id="2750080"/>
    <lineage>
        <taxon>Bacteria</taxon>
        <taxon>Candidatus Sungiibacteriota</taxon>
    </lineage>
</organism>
<name>A0A931SC94_9BACT</name>
<protein>
    <submittedName>
        <fullName evidence="1">Uncharacterized protein</fullName>
    </submittedName>
</protein>
<dbReference type="AlphaFoldDB" id="A0A931SC94"/>
<sequence>MADQSLIEQALKGNLIEELGLMSLAEEEKLALIRSLTDLAGLRFTTRIIERLAPLDRTEFEKMTSSVPPESAVLWLRERGIDFEEMLLEEISRLKDELRERGASLPQP</sequence>